<evidence type="ECO:0000259" key="4">
    <source>
        <dbReference type="SMART" id="SM00062"/>
    </source>
</evidence>
<dbReference type="AlphaFoldDB" id="A0A1G8NN26"/>
<evidence type="ECO:0000313" key="5">
    <source>
        <dbReference type="EMBL" id="SDI81659.1"/>
    </source>
</evidence>
<proteinExistence type="inferred from homology"/>
<reference evidence="5 6" key="1">
    <citation type="submission" date="2016-10" db="EMBL/GenBank/DDBJ databases">
        <authorList>
            <person name="de Groot N.N."/>
        </authorList>
    </citation>
    <scope>NUCLEOTIDE SEQUENCE [LARGE SCALE GENOMIC DNA]</scope>
    <source>
        <strain evidence="5 6">LMG 18387</strain>
    </source>
</reference>
<keyword evidence="2 3" id="KW-0732">Signal</keyword>
<sequence>MKSSGFFAHALAAALLSLVSIVQAAESGSTWKQIHDSGELRIGVTQGEPWFFKDPATEQWNGIGYNVGKDIAKDLGVKLVTVETTWGNSVAALQAGQIDLMLVLDPTEERRKAVDFPEQPFFWYAQGVLLRDGLTASTWEDLDREDVRIGVTQGSSPDLILSKKFKKAHLERYTNMDEGVAAFYAGRVDGLSYFHPALALQQAKVRKGTLILPTPIVSVSTSGAVRYEDDKTFRDFVGKEFAKLYESGATQKYYEDALRLRGVDPSKVPPVVKEHWAGN</sequence>
<dbReference type="PANTHER" id="PTHR35936:SF17">
    <property type="entry name" value="ARGININE-BINDING EXTRACELLULAR PROTEIN ARTP"/>
    <property type="match status" value="1"/>
</dbReference>
<feature type="domain" description="Solute-binding protein family 3/N-terminal" evidence="4">
    <location>
        <begin position="39"/>
        <end position="257"/>
    </location>
</feature>
<dbReference type="STRING" id="29435.SAMN05216588_12558"/>
<comment type="similarity">
    <text evidence="1">Belongs to the bacterial solute-binding protein 3 family.</text>
</comment>
<dbReference type="EMBL" id="FNDG01000025">
    <property type="protein sequence ID" value="SDI81659.1"/>
    <property type="molecule type" value="Genomic_DNA"/>
</dbReference>
<organism evidence="5 6">
    <name type="scientific">Phytopseudomonas flavescens</name>
    <dbReference type="NCBI Taxonomy" id="29435"/>
    <lineage>
        <taxon>Bacteria</taxon>
        <taxon>Pseudomonadati</taxon>
        <taxon>Pseudomonadota</taxon>
        <taxon>Gammaproteobacteria</taxon>
        <taxon>Pseudomonadales</taxon>
        <taxon>Pseudomonadaceae</taxon>
        <taxon>Phytopseudomonas</taxon>
    </lineage>
</organism>
<protein>
    <submittedName>
        <fullName evidence="5">Polar amino acid transport system substrate-binding protein</fullName>
    </submittedName>
</protein>
<dbReference type="Pfam" id="PF00497">
    <property type="entry name" value="SBP_bac_3"/>
    <property type="match status" value="1"/>
</dbReference>
<gene>
    <name evidence="5" type="ORF">SAMN05216588_12558</name>
</gene>
<evidence type="ECO:0000256" key="1">
    <source>
        <dbReference type="ARBA" id="ARBA00010333"/>
    </source>
</evidence>
<feature type="chain" id="PRO_5011684051" evidence="3">
    <location>
        <begin position="25"/>
        <end position="279"/>
    </location>
</feature>
<dbReference type="SUPFAM" id="SSF53850">
    <property type="entry name" value="Periplasmic binding protein-like II"/>
    <property type="match status" value="1"/>
</dbReference>
<name>A0A1G8NN26_9GAMM</name>
<dbReference type="InterPro" id="IPR001638">
    <property type="entry name" value="Solute-binding_3/MltF_N"/>
</dbReference>
<dbReference type="Gene3D" id="3.40.190.10">
    <property type="entry name" value="Periplasmic binding protein-like II"/>
    <property type="match status" value="2"/>
</dbReference>
<evidence type="ECO:0000256" key="3">
    <source>
        <dbReference type="SAM" id="SignalP"/>
    </source>
</evidence>
<feature type="signal peptide" evidence="3">
    <location>
        <begin position="1"/>
        <end position="24"/>
    </location>
</feature>
<dbReference type="Proteomes" id="UP000198606">
    <property type="component" value="Unassembled WGS sequence"/>
</dbReference>
<dbReference type="RefSeq" id="WP_084308451.1">
    <property type="nucleotide sequence ID" value="NZ_FNDG01000025.1"/>
</dbReference>
<evidence type="ECO:0000256" key="2">
    <source>
        <dbReference type="ARBA" id="ARBA00022729"/>
    </source>
</evidence>
<dbReference type="SMART" id="SM00062">
    <property type="entry name" value="PBPb"/>
    <property type="match status" value="1"/>
</dbReference>
<accession>A0A1G8NN26</accession>
<evidence type="ECO:0000313" key="6">
    <source>
        <dbReference type="Proteomes" id="UP000198606"/>
    </source>
</evidence>
<dbReference type="PANTHER" id="PTHR35936">
    <property type="entry name" value="MEMBRANE-BOUND LYTIC MUREIN TRANSGLYCOSYLASE F"/>
    <property type="match status" value="1"/>
</dbReference>